<evidence type="ECO:0000256" key="1">
    <source>
        <dbReference type="SAM" id="MobiDB-lite"/>
    </source>
</evidence>
<keyword evidence="3" id="KW-1185">Reference proteome</keyword>
<evidence type="ECO:0000313" key="2">
    <source>
        <dbReference type="EMBL" id="KAG9186295.1"/>
    </source>
</evidence>
<protein>
    <submittedName>
        <fullName evidence="2">Uncharacterized protein</fullName>
    </submittedName>
</protein>
<evidence type="ECO:0000313" key="3">
    <source>
        <dbReference type="Proteomes" id="UP001199106"/>
    </source>
</evidence>
<proteinExistence type="predicted"/>
<comment type="caution">
    <text evidence="2">The sequence shown here is derived from an EMBL/GenBank/DDBJ whole genome shotgun (WGS) entry which is preliminary data.</text>
</comment>
<feature type="compositionally biased region" description="Polar residues" evidence="1">
    <location>
        <begin position="33"/>
        <end position="42"/>
    </location>
</feature>
<accession>A0AAD4FAE8</accession>
<dbReference type="AlphaFoldDB" id="A0AAD4FAE8"/>
<feature type="region of interest" description="Disordered" evidence="1">
    <location>
        <begin position="33"/>
        <end position="55"/>
    </location>
</feature>
<dbReference type="Proteomes" id="UP001199106">
    <property type="component" value="Unassembled WGS sequence"/>
</dbReference>
<name>A0AAD4FAE8_9PLEO</name>
<gene>
    <name evidence="2" type="ORF">G6011_02851</name>
</gene>
<dbReference type="EMBL" id="JAANER010000009">
    <property type="protein sequence ID" value="KAG9186295.1"/>
    <property type="molecule type" value="Genomic_DNA"/>
</dbReference>
<reference evidence="2" key="1">
    <citation type="submission" date="2021-07" db="EMBL/GenBank/DDBJ databases">
        <title>Genome Resource of American Ginseng Black Spot Pathogen Alternaria panax.</title>
        <authorList>
            <person name="Qiu C."/>
            <person name="Wang W."/>
            <person name="Liu Z."/>
        </authorList>
    </citation>
    <scope>NUCLEOTIDE SEQUENCE</scope>
    <source>
        <strain evidence="2">BNCC115425</strain>
    </source>
</reference>
<organism evidence="2 3">
    <name type="scientific">Alternaria panax</name>
    <dbReference type="NCBI Taxonomy" id="48097"/>
    <lineage>
        <taxon>Eukaryota</taxon>
        <taxon>Fungi</taxon>
        <taxon>Dikarya</taxon>
        <taxon>Ascomycota</taxon>
        <taxon>Pezizomycotina</taxon>
        <taxon>Dothideomycetes</taxon>
        <taxon>Pleosporomycetidae</taxon>
        <taxon>Pleosporales</taxon>
        <taxon>Pleosporineae</taxon>
        <taxon>Pleosporaceae</taxon>
        <taxon>Alternaria</taxon>
        <taxon>Alternaria sect. Panax</taxon>
    </lineage>
</organism>
<sequence length="120" mass="13287">MPSQSPQETLPAPVLPPGELYVDTHGQFIYWSSTPESSQPFASQPPAKQEPYHFDFGKHKGQTIAEVPPDYMSFLQQKGIIDDRPDLVEGVAECERHNPPIGAPSTGCAAKKAPYRFTFE</sequence>